<protein>
    <submittedName>
        <fullName evidence="1">Uncharacterized protein</fullName>
    </submittedName>
</protein>
<evidence type="ECO:0000313" key="2">
    <source>
        <dbReference type="Proteomes" id="UP000189739"/>
    </source>
</evidence>
<organism evidence="1 2">
    <name type="scientific">Mucilaginibacter pedocola</name>
    <dbReference type="NCBI Taxonomy" id="1792845"/>
    <lineage>
        <taxon>Bacteria</taxon>
        <taxon>Pseudomonadati</taxon>
        <taxon>Bacteroidota</taxon>
        <taxon>Sphingobacteriia</taxon>
        <taxon>Sphingobacteriales</taxon>
        <taxon>Sphingobacteriaceae</taxon>
        <taxon>Mucilaginibacter</taxon>
    </lineage>
</organism>
<dbReference type="OrthoDB" id="780171at2"/>
<evidence type="ECO:0000313" key="1">
    <source>
        <dbReference type="EMBL" id="OOQ57149.1"/>
    </source>
</evidence>
<dbReference type="AlphaFoldDB" id="A0A1S9P888"/>
<proteinExistence type="predicted"/>
<reference evidence="1 2" key="1">
    <citation type="submission" date="2016-07" db="EMBL/GenBank/DDBJ databases">
        <title>Genomic analysis of zinc-resistant bacterium Mucilaginibacter pedocola TBZ30.</title>
        <authorList>
            <person name="Huang J."/>
            <person name="Tang J."/>
        </authorList>
    </citation>
    <scope>NUCLEOTIDE SEQUENCE [LARGE SCALE GENOMIC DNA]</scope>
    <source>
        <strain evidence="1 2">TBZ30</strain>
    </source>
</reference>
<keyword evidence="2" id="KW-1185">Reference proteome</keyword>
<accession>A0A1S9P888</accession>
<sequence>MKTEIFLENEQLDISVDLSALLTISIDDVRDFSSRQTSFSKTIVLPGTAKNNRIFGHIYDIGQANVYDETKPNFGYNFNASKSAACIIFQDNIQTFRGVLRILQINIVNGRIEYEVSVFGDLFLLNAQLSSKLLQDLDLSEYDHTLSLAGIINSWDNTSGSGYFYPLIDHGNYSADKHSWDYRTFRPAIYVKEYLDKMFGNAGFRYRSVFFNSTRFAKLVIPYNRKTLTRTAAGSTELSNISTPSRLSSSPNDISWATITGSGFTFNTNRNIFTFAGSATTNVDIIVGVNGTWSSGGTHSGQLRLYKNGSLVASQSGTSTSFFSVGSSVSTSVNPGDTLNYQFYADTSFTFSSGQVAVATSVGSTAQIPILIGDPVPMNEMIPKNIRQIDFLVSIVKLFNLYVYEDKFDSRLICITPYVDFFGTDNSESVDWTYKLNRDANIQLKPMSELNAKLYKFQYKSDSDYYNDLYNKRYGQSYGSYIFNSQYEFADQTKSFELIFAPTPLVGYNGEDKVYSTILKQTGTKQAEASSIEEEQIDSVVRILQAKKITDVASWAIKDGATTLTSPTDYGYAGHLDDPDAPTNDLNFGALEELFFVLASGTLSNTQFNLYWSSYMAEITDKDGKLLTASFYLTPADIYNLDLSKYINIDGVLFRLNKISDYNLSTPGECQVELLKVNYTLY</sequence>
<comment type="caution">
    <text evidence="1">The sequence shown here is derived from an EMBL/GenBank/DDBJ whole genome shotgun (WGS) entry which is preliminary data.</text>
</comment>
<dbReference type="EMBL" id="MBTF01000037">
    <property type="protein sequence ID" value="OOQ57149.1"/>
    <property type="molecule type" value="Genomic_DNA"/>
</dbReference>
<gene>
    <name evidence="1" type="ORF">BC343_16650</name>
</gene>
<dbReference type="Proteomes" id="UP000189739">
    <property type="component" value="Unassembled WGS sequence"/>
</dbReference>
<name>A0A1S9P888_9SPHI</name>
<dbReference type="RefSeq" id="WP_078351023.1">
    <property type="nucleotide sequence ID" value="NZ_MBTF01000037.1"/>
</dbReference>
<dbReference type="STRING" id="1792845.BC343_16650"/>